<name>A0AA36CR53_9BILA</name>
<comment type="caution">
    <text evidence="1">The sequence shown here is derived from an EMBL/GenBank/DDBJ whole genome shotgun (WGS) entry which is preliminary data.</text>
</comment>
<accession>A0AA36CR53</accession>
<protein>
    <submittedName>
        <fullName evidence="1">Uncharacterized protein</fullName>
    </submittedName>
</protein>
<dbReference type="Proteomes" id="UP001177023">
    <property type="component" value="Unassembled WGS sequence"/>
</dbReference>
<dbReference type="EMBL" id="CATQJA010002610">
    <property type="protein sequence ID" value="CAJ0572961.1"/>
    <property type="molecule type" value="Genomic_DNA"/>
</dbReference>
<dbReference type="InterPro" id="IPR007767">
    <property type="entry name" value="DUF684"/>
</dbReference>
<sequence>MGRQNFGFATLDVKLGSKTTTDEVLAVVRKSTSTIQQASQGLHTLIQALGNDKLKAFQGICGAATVINAILALAGSPDPVKAQLAAIQQQIRTEVDRMIGVIRESFGQLAYKVDYNSFQMSISDHINLGLYNLNRMLTSRNGDTENVFRSWCQSMPPVELANRILSRITGDQSIMRSFMVASDYDFPAYHAFEAKILQQLGCLDILVANYAAFQNEGEQQRQFNELLEVERKIGRQMGAEARLLDGYWPDSARRVVQREIDAGGGNDEIARRVFDKLRRKFSNQWVVAIYNGCSGFDNHCIYHNPDRAFFEWRYNDHNYVVFRSGCDQKSMRDCIIRRIGDIPRNCGSRTVWNQGSYQQGIPWTAERLAGYVSEKTSSGGIKPQMVLAIKWGNGLQVVFHPEAVHFVRDTPTHPCFTYMVGLD</sequence>
<evidence type="ECO:0000313" key="1">
    <source>
        <dbReference type="EMBL" id="CAJ0572961.1"/>
    </source>
</evidence>
<evidence type="ECO:0000313" key="2">
    <source>
        <dbReference type="Proteomes" id="UP001177023"/>
    </source>
</evidence>
<reference evidence="1" key="1">
    <citation type="submission" date="2023-06" db="EMBL/GenBank/DDBJ databases">
        <authorList>
            <person name="Delattre M."/>
        </authorList>
    </citation>
    <scope>NUCLEOTIDE SEQUENCE</scope>
    <source>
        <strain evidence="1">AF72</strain>
    </source>
</reference>
<gene>
    <name evidence="1" type="ORF">MSPICULIGERA_LOCUS11333</name>
</gene>
<organism evidence="1 2">
    <name type="scientific">Mesorhabditis spiculigera</name>
    <dbReference type="NCBI Taxonomy" id="96644"/>
    <lineage>
        <taxon>Eukaryota</taxon>
        <taxon>Metazoa</taxon>
        <taxon>Ecdysozoa</taxon>
        <taxon>Nematoda</taxon>
        <taxon>Chromadorea</taxon>
        <taxon>Rhabditida</taxon>
        <taxon>Rhabditina</taxon>
        <taxon>Rhabditomorpha</taxon>
        <taxon>Rhabditoidea</taxon>
        <taxon>Rhabditidae</taxon>
        <taxon>Mesorhabditinae</taxon>
        <taxon>Mesorhabditis</taxon>
    </lineage>
</organism>
<feature type="non-terminal residue" evidence="1">
    <location>
        <position position="423"/>
    </location>
</feature>
<dbReference type="PANTHER" id="PTHR31464">
    <property type="entry name" value="PROTEIN CBG01266"/>
    <property type="match status" value="1"/>
</dbReference>
<proteinExistence type="predicted"/>
<dbReference type="PANTHER" id="PTHR31464:SF7">
    <property type="entry name" value="DUF4781 DOMAIN-CONTAINING PROTEIN"/>
    <property type="match status" value="1"/>
</dbReference>
<keyword evidence="2" id="KW-1185">Reference proteome</keyword>
<dbReference type="AlphaFoldDB" id="A0AA36CR53"/>